<dbReference type="PANTHER" id="PTHR32089:SF112">
    <property type="entry name" value="LYSOZYME-LIKE PROTEIN-RELATED"/>
    <property type="match status" value="1"/>
</dbReference>
<evidence type="ECO:0000259" key="3">
    <source>
        <dbReference type="PROSITE" id="PS50111"/>
    </source>
</evidence>
<dbReference type="InterPro" id="IPR004089">
    <property type="entry name" value="MCPsignal_dom"/>
</dbReference>
<keyword evidence="1 2" id="KW-0807">Transducer</keyword>
<comment type="caution">
    <text evidence="4">The sequence shown here is derived from an EMBL/GenBank/DDBJ whole genome shotgun (WGS) entry which is preliminary data.</text>
</comment>
<dbReference type="RefSeq" id="WP_172241705.1">
    <property type="nucleotide sequence ID" value="NZ_BMDD01000005.1"/>
</dbReference>
<dbReference type="Proteomes" id="UP000605427">
    <property type="component" value="Unassembled WGS sequence"/>
</dbReference>
<dbReference type="PROSITE" id="PS50111">
    <property type="entry name" value="CHEMOTAXIS_TRANSDUC_2"/>
    <property type="match status" value="1"/>
</dbReference>
<dbReference type="SUPFAM" id="SSF58104">
    <property type="entry name" value="Methyl-accepting chemotaxis protein (MCP) signaling domain"/>
    <property type="match status" value="1"/>
</dbReference>
<protein>
    <recommendedName>
        <fullName evidence="3">Methyl-accepting transducer domain-containing protein</fullName>
    </recommendedName>
</protein>
<dbReference type="PANTHER" id="PTHR32089">
    <property type="entry name" value="METHYL-ACCEPTING CHEMOTAXIS PROTEIN MCPB"/>
    <property type="match status" value="1"/>
</dbReference>
<dbReference type="Gene3D" id="1.10.287.950">
    <property type="entry name" value="Methyl-accepting chemotaxis protein"/>
    <property type="match status" value="1"/>
</dbReference>
<dbReference type="Pfam" id="PF00015">
    <property type="entry name" value="MCPsignal"/>
    <property type="match status" value="1"/>
</dbReference>
<evidence type="ECO:0000313" key="4">
    <source>
        <dbReference type="EMBL" id="GGH84991.1"/>
    </source>
</evidence>
<feature type="domain" description="Methyl-accepting transducer" evidence="3">
    <location>
        <begin position="171"/>
        <end position="356"/>
    </location>
</feature>
<evidence type="ECO:0000313" key="5">
    <source>
        <dbReference type="Proteomes" id="UP000605427"/>
    </source>
</evidence>
<gene>
    <name evidence="4" type="ORF">GCM10007362_41370</name>
</gene>
<keyword evidence="5" id="KW-1185">Reference proteome</keyword>
<dbReference type="EMBL" id="BMDD01000005">
    <property type="protein sequence ID" value="GGH84991.1"/>
    <property type="molecule type" value="Genomic_DNA"/>
</dbReference>
<dbReference type="SMART" id="SM00283">
    <property type="entry name" value="MA"/>
    <property type="match status" value="1"/>
</dbReference>
<name>A0ABQ2A5H5_9BACL</name>
<reference evidence="5" key="1">
    <citation type="journal article" date="2019" name="Int. J. Syst. Evol. Microbiol.">
        <title>The Global Catalogue of Microorganisms (GCM) 10K type strain sequencing project: providing services to taxonomists for standard genome sequencing and annotation.</title>
        <authorList>
            <consortium name="The Broad Institute Genomics Platform"/>
            <consortium name="The Broad Institute Genome Sequencing Center for Infectious Disease"/>
            <person name="Wu L."/>
            <person name="Ma J."/>
        </authorList>
    </citation>
    <scope>NUCLEOTIDE SEQUENCE [LARGE SCALE GENOMIC DNA]</scope>
    <source>
        <strain evidence="5">CCM 8702</strain>
    </source>
</reference>
<evidence type="ECO:0000256" key="2">
    <source>
        <dbReference type="PROSITE-ProRule" id="PRU00284"/>
    </source>
</evidence>
<proteinExistence type="predicted"/>
<accession>A0ABQ2A5H5</accession>
<evidence type="ECO:0000256" key="1">
    <source>
        <dbReference type="ARBA" id="ARBA00023224"/>
    </source>
</evidence>
<organism evidence="4 5">
    <name type="scientific">Saccharibacillus endophyticus</name>
    <dbReference type="NCBI Taxonomy" id="2060666"/>
    <lineage>
        <taxon>Bacteria</taxon>
        <taxon>Bacillati</taxon>
        <taxon>Bacillota</taxon>
        <taxon>Bacilli</taxon>
        <taxon>Bacillales</taxon>
        <taxon>Paenibacillaceae</taxon>
        <taxon>Saccharibacillus</taxon>
    </lineage>
</organism>
<sequence>MKEFTKEALSKPTVSAEEDISFKNELALGDEPGANEEPLSLSDYARIAPVIGPELTCFEALQVFKSEAEAPCVVVCSSSGQPMMLLMRDAFYRKLTGRFAPELFYDRPVAEAAGLPPLTSEADTCPADLIDTALARGDESFADCVILTREGRYEGVLTVRDLIRLSRDLQERSAKERQNQIAGSRRMLGQVSGSLTEIHDAAGNVMREAERMNRRTEDGRKALADAGSAFSDAASAIADQRESIGDMLSCAKEIAQATGSIRGIAGTSSLLALNASIEAARAGEAGRGFAVVAGEVRALAESTRLLSDEIGSLLERMNTLSQGAAAGMEAAETRIRSASDRMGAADGEFQEVSASARGSEKGGRVTFGLTEGALREVEAVRSALEQSLNER</sequence>